<name>A0ABW5U2E8_9RHOB</name>
<sequence>MTAESSRNLRSIALALGLLLVAACRLPLDPESTSEEVTGGVLKVGLLMRPLDAPDRQALERIAARFDATPELIEDDPHRLFARLERGDLHLILGRLPGSTPFADKVALSDPFGELRLGGEQEDRVLALRQGENRFLVGVNRALKEGR</sequence>
<gene>
    <name evidence="1" type="ORF">ACFSUD_10940</name>
</gene>
<protein>
    <submittedName>
        <fullName evidence="1">Enoyl-CoA hydratase</fullName>
    </submittedName>
</protein>
<dbReference type="EMBL" id="JBHUMP010000008">
    <property type="protein sequence ID" value="MFD2740088.1"/>
    <property type="molecule type" value="Genomic_DNA"/>
</dbReference>
<evidence type="ECO:0000313" key="1">
    <source>
        <dbReference type="EMBL" id="MFD2740088.1"/>
    </source>
</evidence>
<organism evidence="1 2">
    <name type="scientific">Sulfitobacter aestuarii</name>
    <dbReference type="NCBI Taxonomy" id="2161676"/>
    <lineage>
        <taxon>Bacteria</taxon>
        <taxon>Pseudomonadati</taxon>
        <taxon>Pseudomonadota</taxon>
        <taxon>Alphaproteobacteria</taxon>
        <taxon>Rhodobacterales</taxon>
        <taxon>Roseobacteraceae</taxon>
        <taxon>Sulfitobacter</taxon>
    </lineage>
</organism>
<dbReference type="Proteomes" id="UP001597474">
    <property type="component" value="Unassembled WGS sequence"/>
</dbReference>
<dbReference type="RefSeq" id="WP_386374315.1">
    <property type="nucleotide sequence ID" value="NZ_JBHUMP010000008.1"/>
</dbReference>
<proteinExistence type="predicted"/>
<comment type="caution">
    <text evidence="1">The sequence shown here is derived from an EMBL/GenBank/DDBJ whole genome shotgun (WGS) entry which is preliminary data.</text>
</comment>
<keyword evidence="2" id="KW-1185">Reference proteome</keyword>
<reference evidence="2" key="1">
    <citation type="journal article" date="2019" name="Int. J. Syst. Evol. Microbiol.">
        <title>The Global Catalogue of Microorganisms (GCM) 10K type strain sequencing project: providing services to taxonomists for standard genome sequencing and annotation.</title>
        <authorList>
            <consortium name="The Broad Institute Genomics Platform"/>
            <consortium name="The Broad Institute Genome Sequencing Center for Infectious Disease"/>
            <person name="Wu L."/>
            <person name="Ma J."/>
        </authorList>
    </citation>
    <scope>NUCLEOTIDE SEQUENCE [LARGE SCALE GENOMIC DNA]</scope>
    <source>
        <strain evidence="2">TISTR 2562</strain>
    </source>
</reference>
<evidence type="ECO:0000313" key="2">
    <source>
        <dbReference type="Proteomes" id="UP001597474"/>
    </source>
</evidence>
<dbReference type="PROSITE" id="PS51257">
    <property type="entry name" value="PROKAR_LIPOPROTEIN"/>
    <property type="match status" value="1"/>
</dbReference>
<accession>A0ABW5U2E8</accession>